<evidence type="ECO:0000256" key="3">
    <source>
        <dbReference type="ARBA" id="ARBA00022679"/>
    </source>
</evidence>
<keyword evidence="2" id="KW-0489">Methyltransferase</keyword>
<sequence length="254" mass="28497">MFPSYSLPFKFLSPFPPSLYSKGCFENPTETQIPSHLSLGDVKGDTLIDIGSGPTIYQLLSACKKFNEIIILDYTNRNCQELEKWLKKELGAFDWTPVVKYVCKLKGQREKWAEKEEKLRKKVTQVLKCDVRKPNSLAPVTLPAADCLFSTLCLEAAYKDLGTFRAAVKNISSLLKPGGLLVTVTVLKEAYYMVDQRCFSCLYLDQESVKEAIKDAGFDIKFIKEVQECSPNTFADFGALLHGVACKWGPKPAQ</sequence>
<evidence type="ECO:0000256" key="4">
    <source>
        <dbReference type="ARBA" id="ARBA00022691"/>
    </source>
</evidence>
<dbReference type="GO" id="GO:0008170">
    <property type="term" value="F:N-methyltransferase activity"/>
    <property type="evidence" value="ECO:0007669"/>
    <property type="project" value="TreeGrafter"/>
</dbReference>
<dbReference type="Proteomes" id="UP000594220">
    <property type="component" value="Unplaced"/>
</dbReference>
<dbReference type="PANTHER" id="PTHR10867">
    <property type="entry name" value="NNMT/PNMT/TEMT FAMILY MEMBER"/>
    <property type="match status" value="1"/>
</dbReference>
<keyword evidence="3" id="KW-0808">Transferase</keyword>
<dbReference type="GO" id="GO:0008757">
    <property type="term" value="F:S-adenosylmethionine-dependent methyltransferase activity"/>
    <property type="evidence" value="ECO:0007669"/>
    <property type="project" value="UniProtKB-ARBA"/>
</dbReference>
<dbReference type="InterPro" id="IPR029063">
    <property type="entry name" value="SAM-dependent_MTases_sf"/>
</dbReference>
<dbReference type="GeneTree" id="ENSGT00390000011708"/>
<keyword evidence="4 5" id="KW-0949">S-adenosyl-L-methionine</keyword>
<feature type="binding site" evidence="5">
    <location>
        <position position="57"/>
    </location>
    <ligand>
        <name>S-adenosyl-L-methionine</name>
        <dbReference type="ChEBI" id="CHEBI:59789"/>
    </ligand>
</feature>
<protein>
    <recommendedName>
        <fullName evidence="8">Nicotinamide N-methyltransferase</fullName>
    </recommendedName>
</protein>
<dbReference type="AlphaFoldDB" id="A0A7M4F5V6"/>
<proteinExistence type="inferred from homology"/>
<evidence type="ECO:0008006" key="8">
    <source>
        <dbReference type="Google" id="ProtNLM"/>
    </source>
</evidence>
<dbReference type="Gene3D" id="3.40.50.150">
    <property type="entry name" value="Vaccinia Virus protein VP39"/>
    <property type="match status" value="1"/>
</dbReference>
<feature type="binding site" evidence="5">
    <location>
        <position position="73"/>
    </location>
    <ligand>
        <name>S-adenosyl-L-methionine</name>
        <dbReference type="ChEBI" id="CHEBI:59789"/>
    </ligand>
</feature>
<dbReference type="PANTHER" id="PTHR10867:SF32">
    <property type="entry name" value="NICOTINAMIDE N-METHYLTRANSFERASE"/>
    <property type="match status" value="1"/>
</dbReference>
<evidence type="ECO:0000256" key="2">
    <source>
        <dbReference type="ARBA" id="ARBA00022603"/>
    </source>
</evidence>
<dbReference type="Pfam" id="PF01234">
    <property type="entry name" value="NNMT_PNMT_TEMT"/>
    <property type="match status" value="1"/>
</dbReference>
<dbReference type="FunFam" id="3.40.50.150:FF:000065">
    <property type="entry name" value="Phenylethanolamine N-methyltransferase"/>
    <property type="match status" value="1"/>
</dbReference>
<accession>A0A7M4F5V6</accession>
<feature type="binding site" evidence="5">
    <location>
        <position position="78"/>
    </location>
    <ligand>
        <name>S-adenosyl-L-methionine</name>
        <dbReference type="ChEBI" id="CHEBI:59789"/>
    </ligand>
</feature>
<evidence type="ECO:0000256" key="1">
    <source>
        <dbReference type="ARBA" id="ARBA00007996"/>
    </source>
</evidence>
<feature type="binding site" evidence="5">
    <location>
        <begin position="51"/>
        <end position="52"/>
    </location>
    <ligand>
        <name>S-adenosyl-L-methionine</name>
        <dbReference type="ChEBI" id="CHEBI:59789"/>
    </ligand>
</feature>
<dbReference type="GO" id="GO:0032259">
    <property type="term" value="P:methylation"/>
    <property type="evidence" value="ECO:0007669"/>
    <property type="project" value="UniProtKB-KW"/>
</dbReference>
<dbReference type="OMA" id="CLESACY"/>
<keyword evidence="7" id="KW-1185">Reference proteome</keyword>
<dbReference type="PROSITE" id="PS01100">
    <property type="entry name" value="NNMT_PNMT_TEMT"/>
    <property type="match status" value="1"/>
</dbReference>
<feature type="binding site" evidence="5">
    <location>
        <begin position="130"/>
        <end position="131"/>
    </location>
    <ligand>
        <name>S-adenosyl-L-methionine</name>
        <dbReference type="ChEBI" id="CHEBI:59789"/>
    </ligand>
</feature>
<dbReference type="CDD" id="cd02440">
    <property type="entry name" value="AdoMet_MTases"/>
    <property type="match status" value="1"/>
</dbReference>
<dbReference type="GO" id="GO:0005829">
    <property type="term" value="C:cytosol"/>
    <property type="evidence" value="ECO:0007669"/>
    <property type="project" value="TreeGrafter"/>
</dbReference>
<dbReference type="SUPFAM" id="SSF53335">
    <property type="entry name" value="S-adenosyl-L-methionine-dependent methyltransferases"/>
    <property type="match status" value="1"/>
</dbReference>
<reference evidence="6" key="2">
    <citation type="submission" date="2025-09" db="UniProtKB">
        <authorList>
            <consortium name="Ensembl"/>
        </authorList>
    </citation>
    <scope>IDENTIFICATION</scope>
</reference>
<evidence type="ECO:0000313" key="6">
    <source>
        <dbReference type="Ensembl" id="ENSCPRP00005018349.1"/>
    </source>
</evidence>
<name>A0A7M4F5V6_CROPO</name>
<dbReference type="InterPro" id="IPR000940">
    <property type="entry name" value="NNMT_TEMT_trans"/>
</dbReference>
<reference evidence="6" key="1">
    <citation type="submission" date="2025-08" db="UniProtKB">
        <authorList>
            <consortium name="Ensembl"/>
        </authorList>
    </citation>
    <scope>IDENTIFICATION</scope>
</reference>
<dbReference type="Ensembl" id="ENSCPRT00005021471.1">
    <property type="protein sequence ID" value="ENSCPRP00005018349.1"/>
    <property type="gene ID" value="ENSCPRG00005012808.1"/>
</dbReference>
<dbReference type="PROSITE" id="PS51681">
    <property type="entry name" value="SAM_MT_NNMT_PNMT_TEMT"/>
    <property type="match status" value="1"/>
</dbReference>
<dbReference type="PIRSF" id="PIRSF000384">
    <property type="entry name" value="PNMTase"/>
    <property type="match status" value="1"/>
</dbReference>
<evidence type="ECO:0000256" key="5">
    <source>
        <dbReference type="PIRSR" id="PIRSR000384-1"/>
    </source>
</evidence>
<dbReference type="InterPro" id="IPR025820">
    <property type="entry name" value="NNMT/PNMT/TEMT_CS"/>
</dbReference>
<evidence type="ECO:0000313" key="7">
    <source>
        <dbReference type="Proteomes" id="UP000594220"/>
    </source>
</evidence>
<comment type="similarity">
    <text evidence="1">Belongs to the class I-like SAM-binding methyltransferase superfamily. NNMT/PNMT/TEMT family.</text>
</comment>
<dbReference type="NCBIfam" id="NF041360">
    <property type="entry name" value="GntF_guanitoxin"/>
    <property type="match status" value="1"/>
</dbReference>
<dbReference type="InterPro" id="IPR053384">
    <property type="entry name" value="SAM-dep_methyltransferase"/>
</dbReference>
<organism evidence="6 7">
    <name type="scientific">Crocodylus porosus</name>
    <name type="common">Saltwater crocodile</name>
    <name type="synonym">Estuarine crocodile</name>
    <dbReference type="NCBI Taxonomy" id="8502"/>
    <lineage>
        <taxon>Eukaryota</taxon>
        <taxon>Metazoa</taxon>
        <taxon>Chordata</taxon>
        <taxon>Craniata</taxon>
        <taxon>Vertebrata</taxon>
        <taxon>Euteleostomi</taxon>
        <taxon>Archelosauria</taxon>
        <taxon>Archosauria</taxon>
        <taxon>Crocodylia</taxon>
        <taxon>Longirostres</taxon>
        <taxon>Crocodylidae</taxon>
        <taxon>Crocodylus</taxon>
    </lineage>
</organism>